<proteinExistence type="predicted"/>
<name>A0A749L1U0_SALER</name>
<comment type="caution">
    <text evidence="1">The sequence shown here is derived from an EMBL/GenBank/DDBJ whole genome shotgun (WGS) entry which is preliminary data.</text>
</comment>
<organism evidence="1">
    <name type="scientific">Salmonella enterica</name>
    <name type="common">Salmonella choleraesuis</name>
    <dbReference type="NCBI Taxonomy" id="28901"/>
    <lineage>
        <taxon>Bacteria</taxon>
        <taxon>Pseudomonadati</taxon>
        <taxon>Pseudomonadota</taxon>
        <taxon>Gammaproteobacteria</taxon>
        <taxon>Enterobacterales</taxon>
        <taxon>Enterobacteriaceae</taxon>
        <taxon>Salmonella</taxon>
    </lineage>
</organism>
<reference evidence="1" key="2">
    <citation type="submission" date="2020-02" db="EMBL/GenBank/DDBJ databases">
        <authorList>
            <consortium name="NCBI Pathogen Detection Project"/>
        </authorList>
    </citation>
    <scope>NUCLEOTIDE SEQUENCE</scope>
    <source>
        <strain evidence="1">MA.CK_00/00004035</strain>
    </source>
</reference>
<gene>
    <name evidence="1" type="ORF">G8N42_001645</name>
</gene>
<evidence type="ECO:0000313" key="1">
    <source>
        <dbReference type="EMBL" id="HAF5756253.1"/>
    </source>
</evidence>
<protein>
    <submittedName>
        <fullName evidence="1">Uncharacterized protein</fullName>
    </submittedName>
</protein>
<sequence length="82" mass="9600">MTEEIDTSKEFDIATDLVLTKIVTDDGRDYTARIVWRMNRRRYLHEKRFIPMPPAPKVAAGSVEVKKPKVKRQRLKVTEEEA</sequence>
<accession>A0A749L1U0</accession>
<reference evidence="1" key="1">
    <citation type="journal article" date="2018" name="Genome Biol.">
        <title>SKESA: strategic k-mer extension for scrupulous assemblies.</title>
        <authorList>
            <person name="Souvorov A."/>
            <person name="Agarwala R."/>
            <person name="Lipman D.J."/>
        </authorList>
    </citation>
    <scope>NUCLEOTIDE SEQUENCE</scope>
    <source>
        <strain evidence="1">MA.CK_00/00004035</strain>
    </source>
</reference>
<dbReference type="AlphaFoldDB" id="A0A749L1U0"/>
<dbReference type="EMBL" id="DAAVUQ010000004">
    <property type="protein sequence ID" value="HAF5756253.1"/>
    <property type="molecule type" value="Genomic_DNA"/>
</dbReference>